<name>C3NJR4_SACI1</name>
<dbReference type="Proteomes" id="UP000006818">
    <property type="component" value="Chromosome"/>
</dbReference>
<dbReference type="KEGG" id="sin:YN1551_0120"/>
<proteinExistence type="predicted"/>
<accession>C3NJR4</accession>
<organism evidence="1 2">
    <name type="scientific">Saccharolobus islandicus (strain Y.N.15.51 / Yellowstone #2)</name>
    <name type="common">Sulfolobus islandicus</name>
    <dbReference type="NCBI Taxonomy" id="419942"/>
    <lineage>
        <taxon>Archaea</taxon>
        <taxon>Thermoproteota</taxon>
        <taxon>Thermoprotei</taxon>
        <taxon>Sulfolobales</taxon>
        <taxon>Sulfolobaceae</taxon>
        <taxon>Saccharolobus</taxon>
    </lineage>
</organism>
<dbReference type="EMBL" id="CP001404">
    <property type="protein sequence ID" value="ACP47316.1"/>
    <property type="molecule type" value="Genomic_DNA"/>
</dbReference>
<protein>
    <submittedName>
        <fullName evidence="1">Uncharacterized protein</fullName>
    </submittedName>
</protein>
<evidence type="ECO:0000313" key="1">
    <source>
        <dbReference type="EMBL" id="ACP47316.1"/>
    </source>
</evidence>
<gene>
    <name evidence="1" type="ordered locus">YN1551_0120</name>
</gene>
<dbReference type="AlphaFoldDB" id="C3NJR4"/>
<dbReference type="HOGENOM" id="CLU_3194674_0_0_2"/>
<reference evidence="1 2" key="1">
    <citation type="journal article" date="2009" name="Proc. Natl. Acad. Sci. U.S.A.">
        <title>Biogeography of the Sulfolobus islandicus pan-genome.</title>
        <authorList>
            <person name="Reno M.L."/>
            <person name="Held N.L."/>
            <person name="Fields C.J."/>
            <person name="Burke P.V."/>
            <person name="Whitaker R.J."/>
        </authorList>
    </citation>
    <scope>NUCLEOTIDE SEQUENCE [LARGE SCALE GENOMIC DNA]</scope>
    <source>
        <strain evidence="2">Y.N.15.51 / Yellowstone #2</strain>
    </source>
</reference>
<sequence>MTIKRSKYYTIRRTFICNSGYGIFECEDETKCALIACTYTRDETT</sequence>
<evidence type="ECO:0000313" key="2">
    <source>
        <dbReference type="Proteomes" id="UP000006818"/>
    </source>
</evidence>